<sequence>MEEEIIHKALENLYRNTGIKGFFQQNDTLDGILQLNLDDIQFTYVLEVKRELRQHQLHQLEAYHMRYENLMVIAEHIFPRIKEELRLKGIAYLETNGNIFLKREGVYYFIDTNKAQVIRKETANRAFTKTGLKVLFHLLNDKNLINHTQREIAEIVGVGLGNIPQVIDGLKETGYLIPLNKQQYVWENRKELLDRWINEYATELRPKLLKGKYTLKQDWQTIHLDNQHTVWGGEPAADLLTNYLRPEHFILYTDEKQSDLIKNYHCIPKNDGELEVLEIFWKPENNTAPPILIYTELMLTGGKRNKETAEKIYNEFIEPIL</sequence>
<proteinExistence type="predicted"/>
<dbReference type="RefSeq" id="WP_013687398.1">
    <property type="nucleotide sequence ID" value="NC_015321.1"/>
</dbReference>
<dbReference type="HOGENOM" id="CLU_065331_0_0_10"/>
<dbReference type="Pfam" id="PF09952">
    <property type="entry name" value="AbiEi_2"/>
    <property type="match status" value="1"/>
</dbReference>
<name>F2IFE3_FLUTR</name>
<dbReference type="eggNOG" id="COG4861">
    <property type="taxonomic scope" value="Bacteria"/>
</dbReference>
<dbReference type="SUPFAM" id="SSF46785">
    <property type="entry name" value="Winged helix' DNA-binding domain"/>
    <property type="match status" value="1"/>
</dbReference>
<dbReference type="InterPro" id="IPR019238">
    <property type="entry name" value="AbiEi_2"/>
</dbReference>
<dbReference type="AlphaFoldDB" id="F2IFE3"/>
<reference evidence="2" key="2">
    <citation type="submission" date="2011-02" db="EMBL/GenBank/DDBJ databases">
        <title>The complete genome of Fluviicola taffensis DSM 16823.</title>
        <authorList>
            <consortium name="US DOE Joint Genome Institute (JGI-PGF)"/>
            <person name="Lucas S."/>
            <person name="Copeland A."/>
            <person name="Lapidus A."/>
            <person name="Bruce D."/>
            <person name="Goodwin L."/>
            <person name="Pitluck S."/>
            <person name="Kyrpides N."/>
            <person name="Mavromatis K."/>
            <person name="Ivanova N."/>
            <person name="Mikhailova N."/>
            <person name="Pagani I."/>
            <person name="Chertkov O."/>
            <person name="Detter J.C."/>
            <person name="Han C."/>
            <person name="Tapia R."/>
            <person name="Land M."/>
            <person name="Hauser L."/>
            <person name="Markowitz V."/>
            <person name="Cheng J.-F."/>
            <person name="Hugenholtz P."/>
            <person name="Woyke T."/>
            <person name="Wu D."/>
            <person name="Tindall B."/>
            <person name="Pomrenke H.G."/>
            <person name="Brambilla E."/>
            <person name="Klenk H.-P."/>
            <person name="Eisen J.A."/>
        </authorList>
    </citation>
    <scope>NUCLEOTIDE SEQUENCE [LARGE SCALE GENOMIC DNA]</scope>
    <source>
        <strain evidence="2">DSM 16823 / RW262 / RW262</strain>
    </source>
</reference>
<protein>
    <submittedName>
        <fullName evidence="1">Uncharacterized protein</fullName>
    </submittedName>
</protein>
<evidence type="ECO:0000313" key="2">
    <source>
        <dbReference type="Proteomes" id="UP000007463"/>
    </source>
</evidence>
<dbReference type="KEGG" id="fte:Fluta_2647"/>
<dbReference type="EMBL" id="CP002542">
    <property type="protein sequence ID" value="AEA44628.1"/>
    <property type="molecule type" value="Genomic_DNA"/>
</dbReference>
<dbReference type="InterPro" id="IPR036390">
    <property type="entry name" value="WH_DNA-bd_sf"/>
</dbReference>
<organism evidence="1 2">
    <name type="scientific">Fluviicola taffensis (strain DSM 16823 / NCIMB 13979 / RW262)</name>
    <dbReference type="NCBI Taxonomy" id="755732"/>
    <lineage>
        <taxon>Bacteria</taxon>
        <taxon>Pseudomonadati</taxon>
        <taxon>Bacteroidota</taxon>
        <taxon>Flavobacteriia</taxon>
        <taxon>Flavobacteriales</taxon>
        <taxon>Crocinitomicaceae</taxon>
        <taxon>Fluviicola</taxon>
    </lineage>
</organism>
<evidence type="ECO:0000313" key="1">
    <source>
        <dbReference type="EMBL" id="AEA44628.1"/>
    </source>
</evidence>
<dbReference type="OrthoDB" id="593981at2"/>
<reference evidence="1 2" key="1">
    <citation type="journal article" date="2011" name="Stand. Genomic Sci.">
        <title>Complete genome sequence of the gliding freshwater bacterium Fluviicola taffensis type strain (RW262).</title>
        <authorList>
            <person name="Woyke T."/>
            <person name="Chertkov O."/>
            <person name="Lapidus A."/>
            <person name="Nolan M."/>
            <person name="Lucas S."/>
            <person name="Del Rio T.G."/>
            <person name="Tice H."/>
            <person name="Cheng J.F."/>
            <person name="Tapia R."/>
            <person name="Han C."/>
            <person name="Goodwin L."/>
            <person name="Pitluck S."/>
            <person name="Liolios K."/>
            <person name="Pagani I."/>
            <person name="Ivanova N."/>
            <person name="Huntemann M."/>
            <person name="Mavromatis K."/>
            <person name="Mikhailova N."/>
            <person name="Pati A."/>
            <person name="Chen A."/>
            <person name="Palaniappan K."/>
            <person name="Land M."/>
            <person name="Hauser L."/>
            <person name="Brambilla E.M."/>
            <person name="Rohde M."/>
            <person name="Mwirichia R."/>
            <person name="Sikorski J."/>
            <person name="Tindall B.J."/>
            <person name="Goker M."/>
            <person name="Bristow J."/>
            <person name="Eisen J.A."/>
            <person name="Markowitz V."/>
            <person name="Hugenholtz P."/>
            <person name="Klenk H.P."/>
            <person name="Kyrpides N.C."/>
        </authorList>
    </citation>
    <scope>NUCLEOTIDE SEQUENCE [LARGE SCALE GENOMIC DNA]</scope>
    <source>
        <strain evidence="2">DSM 16823 / RW262 / RW262</strain>
    </source>
</reference>
<gene>
    <name evidence="1" type="ordered locus">Fluta_2647</name>
</gene>
<dbReference type="Proteomes" id="UP000007463">
    <property type="component" value="Chromosome"/>
</dbReference>
<accession>F2IFE3</accession>
<keyword evidence="2" id="KW-1185">Reference proteome</keyword>